<dbReference type="InterPro" id="IPR000792">
    <property type="entry name" value="Tscrpt_reg_LuxR_C"/>
</dbReference>
<evidence type="ECO:0000256" key="2">
    <source>
        <dbReference type="ARBA" id="ARBA00023125"/>
    </source>
</evidence>
<feature type="transmembrane region" description="Helical" evidence="4">
    <location>
        <begin position="103"/>
        <end position="126"/>
    </location>
</feature>
<sequence>MLLFNSEMHLLTFVFVVLELMILTCQLFFYYSRPQDKRRLWFLILLALLIFYNVTGGLFPDEALGISVVLQNILAYGSGFLIASYFPWYFYKAFNLPDLRFHALYGVGLFLMLPYVLFLGIVYPLTGDLDFALSWGMLVPFIYSLVLLWSVLSAICNKIRLKSDSAHPYSLTELSAVGFAVTPWVCLSVFSVLHVKQWVEALVTNLGFIGFSILYMVRSVALNRIEHAKLLALDQAGELNFEQNCKVHKLTDREVEIAALLCKGMTYQEIAGLLFIAGKTVDRHVQNIFVKTGARSKMELLQLLGFGLKRLQVVSLPWSSSLNNVPYESDI</sequence>
<name>A0A1G9K2Z8_9SPHI</name>
<reference evidence="7" key="1">
    <citation type="submission" date="2016-10" db="EMBL/GenBank/DDBJ databases">
        <authorList>
            <person name="Varghese N."/>
            <person name="Submissions S."/>
        </authorList>
    </citation>
    <scope>NUCLEOTIDE SEQUENCE [LARGE SCALE GENOMIC DNA]</scope>
    <source>
        <strain evidence="7">DSM 19110</strain>
    </source>
</reference>
<dbReference type="SUPFAM" id="SSF46894">
    <property type="entry name" value="C-terminal effector domain of the bipartite response regulators"/>
    <property type="match status" value="1"/>
</dbReference>
<dbReference type="AlphaFoldDB" id="A0A1G9K2Z8"/>
<accession>A0A1G9K2Z8</accession>
<keyword evidence="4" id="KW-0812">Transmembrane</keyword>
<evidence type="ECO:0000259" key="5">
    <source>
        <dbReference type="PROSITE" id="PS50043"/>
    </source>
</evidence>
<dbReference type="PANTHER" id="PTHR44688">
    <property type="entry name" value="DNA-BINDING TRANSCRIPTIONAL ACTIVATOR DEVR_DOSR"/>
    <property type="match status" value="1"/>
</dbReference>
<protein>
    <submittedName>
        <fullName evidence="6">Regulatory protein, luxR family</fullName>
    </submittedName>
</protein>
<dbReference type="PRINTS" id="PR00038">
    <property type="entry name" value="HTHLUXR"/>
</dbReference>
<dbReference type="GO" id="GO:0003677">
    <property type="term" value="F:DNA binding"/>
    <property type="evidence" value="ECO:0007669"/>
    <property type="project" value="UniProtKB-KW"/>
</dbReference>
<feature type="transmembrane region" description="Helical" evidence="4">
    <location>
        <begin position="40"/>
        <end position="59"/>
    </location>
</feature>
<dbReference type="Gene3D" id="1.10.10.10">
    <property type="entry name" value="Winged helix-like DNA-binding domain superfamily/Winged helix DNA-binding domain"/>
    <property type="match status" value="1"/>
</dbReference>
<feature type="transmembrane region" description="Helical" evidence="4">
    <location>
        <begin position="176"/>
        <end position="195"/>
    </location>
</feature>
<dbReference type="CDD" id="cd06170">
    <property type="entry name" value="LuxR_C_like"/>
    <property type="match status" value="1"/>
</dbReference>
<feature type="transmembrane region" description="Helical" evidence="4">
    <location>
        <begin position="201"/>
        <end position="221"/>
    </location>
</feature>
<dbReference type="OrthoDB" id="966138at2"/>
<keyword evidence="4" id="KW-0472">Membrane</keyword>
<evidence type="ECO:0000256" key="3">
    <source>
        <dbReference type="ARBA" id="ARBA00023163"/>
    </source>
</evidence>
<dbReference type="Pfam" id="PF00196">
    <property type="entry name" value="GerE"/>
    <property type="match status" value="1"/>
</dbReference>
<evidence type="ECO:0000256" key="4">
    <source>
        <dbReference type="SAM" id="Phobius"/>
    </source>
</evidence>
<dbReference type="PROSITE" id="PS00622">
    <property type="entry name" value="HTH_LUXR_1"/>
    <property type="match status" value="1"/>
</dbReference>
<keyword evidence="2" id="KW-0238">DNA-binding</keyword>
<evidence type="ECO:0000313" key="6">
    <source>
        <dbReference type="EMBL" id="SDL44197.1"/>
    </source>
</evidence>
<dbReference type="InterPro" id="IPR036388">
    <property type="entry name" value="WH-like_DNA-bd_sf"/>
</dbReference>
<keyword evidence="7" id="KW-1185">Reference proteome</keyword>
<keyword evidence="4" id="KW-1133">Transmembrane helix</keyword>
<feature type="domain" description="HTH luxR-type" evidence="5">
    <location>
        <begin position="243"/>
        <end position="308"/>
    </location>
</feature>
<keyword evidence="1" id="KW-0805">Transcription regulation</keyword>
<dbReference type="PROSITE" id="PS50043">
    <property type="entry name" value="HTH_LUXR_2"/>
    <property type="match status" value="1"/>
</dbReference>
<dbReference type="Proteomes" id="UP000183200">
    <property type="component" value="Unassembled WGS sequence"/>
</dbReference>
<feature type="transmembrane region" description="Helical" evidence="4">
    <location>
        <begin position="65"/>
        <end position="91"/>
    </location>
</feature>
<evidence type="ECO:0000256" key="1">
    <source>
        <dbReference type="ARBA" id="ARBA00023015"/>
    </source>
</evidence>
<dbReference type="InterPro" id="IPR016032">
    <property type="entry name" value="Sig_transdc_resp-reg_C-effctor"/>
</dbReference>
<dbReference type="SMART" id="SM00421">
    <property type="entry name" value="HTH_LUXR"/>
    <property type="match status" value="1"/>
</dbReference>
<dbReference type="PANTHER" id="PTHR44688:SF16">
    <property type="entry name" value="DNA-BINDING TRANSCRIPTIONAL ACTIVATOR DEVR_DOSR"/>
    <property type="match status" value="1"/>
</dbReference>
<organism evidence="6 7">
    <name type="scientific">Pedobacter steynii</name>
    <dbReference type="NCBI Taxonomy" id="430522"/>
    <lineage>
        <taxon>Bacteria</taxon>
        <taxon>Pseudomonadati</taxon>
        <taxon>Bacteroidota</taxon>
        <taxon>Sphingobacteriia</taxon>
        <taxon>Sphingobacteriales</taxon>
        <taxon>Sphingobacteriaceae</taxon>
        <taxon>Pedobacter</taxon>
    </lineage>
</organism>
<keyword evidence="3" id="KW-0804">Transcription</keyword>
<dbReference type="RefSeq" id="WP_074604490.1">
    <property type="nucleotide sequence ID" value="NZ_FNGY01000001.1"/>
</dbReference>
<dbReference type="GO" id="GO:0006355">
    <property type="term" value="P:regulation of DNA-templated transcription"/>
    <property type="evidence" value="ECO:0007669"/>
    <property type="project" value="InterPro"/>
</dbReference>
<proteinExistence type="predicted"/>
<dbReference type="EMBL" id="FNGY01000001">
    <property type="protein sequence ID" value="SDL44197.1"/>
    <property type="molecule type" value="Genomic_DNA"/>
</dbReference>
<feature type="transmembrane region" description="Helical" evidence="4">
    <location>
        <begin position="12"/>
        <end position="31"/>
    </location>
</feature>
<gene>
    <name evidence="6" type="ORF">SAMN05421820_101454</name>
</gene>
<evidence type="ECO:0000313" key="7">
    <source>
        <dbReference type="Proteomes" id="UP000183200"/>
    </source>
</evidence>
<feature type="transmembrane region" description="Helical" evidence="4">
    <location>
        <begin position="132"/>
        <end position="155"/>
    </location>
</feature>